<evidence type="ECO:0000259" key="3">
    <source>
        <dbReference type="SMART" id="SM01217"/>
    </source>
</evidence>
<dbReference type="EC" id="3.2.1.21" evidence="4"/>
<dbReference type="Gene3D" id="2.60.40.10">
    <property type="entry name" value="Immunoglobulins"/>
    <property type="match status" value="1"/>
</dbReference>
<dbReference type="PANTHER" id="PTHR30620">
    <property type="entry name" value="PERIPLASMIC BETA-GLUCOSIDASE-RELATED"/>
    <property type="match status" value="1"/>
</dbReference>
<dbReference type="PANTHER" id="PTHR30620:SF123">
    <property type="entry name" value="BETA-XYLOSIDASE"/>
    <property type="match status" value="1"/>
</dbReference>
<dbReference type="InterPro" id="IPR036962">
    <property type="entry name" value="Glyco_hydro_3_N_sf"/>
</dbReference>
<dbReference type="SUPFAM" id="SSF51445">
    <property type="entry name" value="(Trans)glycosidases"/>
    <property type="match status" value="1"/>
</dbReference>
<name>A0A174JA18_9FIRM</name>
<accession>A0A174JA18</accession>
<dbReference type="InterPro" id="IPR051915">
    <property type="entry name" value="Cellulose_Degrad_GH3"/>
</dbReference>
<evidence type="ECO:0000256" key="2">
    <source>
        <dbReference type="ARBA" id="ARBA00022801"/>
    </source>
</evidence>
<dbReference type="InterPro" id="IPR013783">
    <property type="entry name" value="Ig-like_fold"/>
</dbReference>
<dbReference type="STRING" id="39482.ERS852491_03816"/>
<dbReference type="Pfam" id="PF01915">
    <property type="entry name" value="Glyco_hydro_3_C"/>
    <property type="match status" value="1"/>
</dbReference>
<comment type="similarity">
    <text evidence="1">Belongs to the glycosyl hydrolase 3 family.</text>
</comment>
<dbReference type="SMART" id="SM01217">
    <property type="entry name" value="Fn3_like"/>
    <property type="match status" value="1"/>
</dbReference>
<dbReference type="Pfam" id="PF14310">
    <property type="entry name" value="Fn3-like"/>
    <property type="match status" value="1"/>
</dbReference>
<evidence type="ECO:0000313" key="4">
    <source>
        <dbReference type="EMBL" id="CUO95126.1"/>
    </source>
</evidence>
<feature type="domain" description="Fibronectin type III-like" evidence="3">
    <location>
        <begin position="700"/>
        <end position="769"/>
    </location>
</feature>
<dbReference type="SUPFAM" id="SSF52279">
    <property type="entry name" value="Beta-D-glucan exohydrolase, C-terminal domain"/>
    <property type="match status" value="1"/>
</dbReference>
<dbReference type="Gene3D" id="3.40.50.1700">
    <property type="entry name" value="Glycoside hydrolase family 3 C-terminal domain"/>
    <property type="match status" value="1"/>
</dbReference>
<dbReference type="FunFam" id="2.60.40.10:FF:000495">
    <property type="entry name" value="Periplasmic beta-glucosidase"/>
    <property type="match status" value="1"/>
</dbReference>
<dbReference type="RefSeq" id="WP_055154681.1">
    <property type="nucleotide sequence ID" value="NZ_CYZU01000045.1"/>
</dbReference>
<dbReference type="GO" id="GO:0008422">
    <property type="term" value="F:beta-glucosidase activity"/>
    <property type="evidence" value="ECO:0007669"/>
    <property type="project" value="UniProtKB-EC"/>
</dbReference>
<dbReference type="InterPro" id="IPR002772">
    <property type="entry name" value="Glyco_hydro_3_C"/>
</dbReference>
<evidence type="ECO:0000256" key="1">
    <source>
        <dbReference type="ARBA" id="ARBA00005336"/>
    </source>
</evidence>
<dbReference type="AlphaFoldDB" id="A0A174JA18"/>
<dbReference type="EMBL" id="CYZU01000045">
    <property type="protein sequence ID" value="CUO95126.1"/>
    <property type="molecule type" value="Genomic_DNA"/>
</dbReference>
<dbReference type="Gene3D" id="3.20.20.300">
    <property type="entry name" value="Glycoside hydrolase, family 3, N-terminal domain"/>
    <property type="match status" value="1"/>
</dbReference>
<proteinExistence type="inferred from homology"/>
<keyword evidence="4" id="KW-0326">Glycosidase</keyword>
<dbReference type="InterPro" id="IPR026891">
    <property type="entry name" value="Fn3-like"/>
</dbReference>
<dbReference type="InterPro" id="IPR017853">
    <property type="entry name" value="GH"/>
</dbReference>
<dbReference type="InterPro" id="IPR001764">
    <property type="entry name" value="Glyco_hydro_3_N"/>
</dbReference>
<organism evidence="4 5">
    <name type="scientific">Faecalicatena contorta</name>
    <dbReference type="NCBI Taxonomy" id="39482"/>
    <lineage>
        <taxon>Bacteria</taxon>
        <taxon>Bacillati</taxon>
        <taxon>Bacillota</taxon>
        <taxon>Clostridia</taxon>
        <taxon>Lachnospirales</taxon>
        <taxon>Lachnospiraceae</taxon>
        <taxon>Faecalicatena</taxon>
    </lineage>
</organism>
<protein>
    <submittedName>
        <fullName evidence="4">Periplasmic beta-glucosidase</fullName>
        <ecNumber evidence="4">3.2.1.21</ecNumber>
    </submittedName>
</protein>
<dbReference type="InterPro" id="IPR036881">
    <property type="entry name" value="Glyco_hydro_3_C_sf"/>
</dbReference>
<sequence length="809" mass="90094">MANYKDSSLPVEERLKDLMRRMTFEEKIDQITCLVTITEEIPDFKEYVPNGIGNVGAFTVADSVEEIVKYADKLQRYLVNETRLGIPALIHCEACAGAQYTEADVFPSAIAQASTFDPAIVEQMADIIRRQMLYVGFRQALSPVMDVDRDPRWGRMTETYGEDAALVSAMSSAFVRGIQSEDMKKGILATAKHFAGHGVTEGGINMGRNLVSERDLLEIHCKPFQCAITEANLKSVMNSYGSINGEPVVGSKKMLTEILRNALGFRGFVVSDYLSVDRLVDPFSVAATFEEAGIQAIEAGLDVEYPRPKGFHYCMKEAVNDGRLSISVIDQAVERVLRMKFEMGIFENPYPDLRKLKKTLHLEETERLNEKIAEESFILLKNENNVLPLSKQIKKLAVVGPHADNIRSLFGTFSYPAVIDMTMSREEDGQDFEEPGVIIYDIDQEYIGQVRDTSPRVNKRIQKDFPKAKTLYQKLKEYLPNTEVVFAKGINCAGTELSGMEEAVRATADADVVLLTLGGKNGWGSTSTVGEGVDATDIDLPGAQEEFARKIYGLHKKTVVLHYDGRPLSNEFTASHFNAIVEVWQPGEMGSSALCRLLFGEVNPSGRLPVTVARNAGQLPIYYGLPRGSGYVAAGHTGMIRNKNGYINDTAEPLYYFGHGLSYTSFEYSDMKIEEKVVSASSVIKVEARIKNTGGCDGTEVVQMYFTDAVSQMVRPTMELAGFVRVELKKGEEKKVRFEMKVSQFAFLDRDMQWFVEKGNYIISLGASCRDIRLQEQLQVADSAVIDGRTRGFYAKAEVLQNISRRSKP</sequence>
<dbReference type="Pfam" id="PF00933">
    <property type="entry name" value="Glyco_hydro_3"/>
    <property type="match status" value="1"/>
</dbReference>
<reference evidence="4 5" key="1">
    <citation type="submission" date="2015-09" db="EMBL/GenBank/DDBJ databases">
        <authorList>
            <consortium name="Pathogen Informatics"/>
        </authorList>
    </citation>
    <scope>NUCLEOTIDE SEQUENCE [LARGE SCALE GENOMIC DNA]</scope>
    <source>
        <strain evidence="4 5">2789STDY5834876</strain>
    </source>
</reference>
<keyword evidence="2 4" id="KW-0378">Hydrolase</keyword>
<dbReference type="Proteomes" id="UP000095544">
    <property type="component" value="Unassembled WGS sequence"/>
</dbReference>
<dbReference type="OrthoDB" id="98455at2"/>
<dbReference type="GO" id="GO:0009251">
    <property type="term" value="P:glucan catabolic process"/>
    <property type="evidence" value="ECO:0007669"/>
    <property type="project" value="TreeGrafter"/>
</dbReference>
<dbReference type="PRINTS" id="PR00133">
    <property type="entry name" value="GLHYDRLASE3"/>
</dbReference>
<evidence type="ECO:0000313" key="5">
    <source>
        <dbReference type="Proteomes" id="UP000095544"/>
    </source>
</evidence>
<gene>
    <name evidence="4" type="primary">bglX_2</name>
    <name evidence="4" type="ORF">ERS852491_03816</name>
</gene>